<evidence type="ECO:0000256" key="7">
    <source>
        <dbReference type="ARBA" id="ARBA00023136"/>
    </source>
</evidence>
<keyword evidence="7" id="KW-0472">Membrane</keyword>
<reference evidence="10" key="1">
    <citation type="submission" date="2019-12" db="UniProtKB">
        <authorList>
            <consortium name="WormBaseParasite"/>
        </authorList>
    </citation>
    <scope>IDENTIFICATION</scope>
</reference>
<dbReference type="GO" id="GO:0006891">
    <property type="term" value="P:intra-Golgi vesicle-mediated transport"/>
    <property type="evidence" value="ECO:0007669"/>
    <property type="project" value="TreeGrafter"/>
</dbReference>
<evidence type="ECO:0000256" key="3">
    <source>
        <dbReference type="ARBA" id="ARBA00020983"/>
    </source>
</evidence>
<proteinExistence type="inferred from homology"/>
<dbReference type="GO" id="GO:0000139">
    <property type="term" value="C:Golgi membrane"/>
    <property type="evidence" value="ECO:0007669"/>
    <property type="project" value="UniProtKB-SubCell"/>
</dbReference>
<evidence type="ECO:0000256" key="6">
    <source>
        <dbReference type="ARBA" id="ARBA00023034"/>
    </source>
</evidence>
<keyword evidence="5" id="KW-0653">Protein transport</keyword>
<keyword evidence="6" id="KW-0333">Golgi apparatus</keyword>
<evidence type="ECO:0000256" key="8">
    <source>
        <dbReference type="ARBA" id="ARBA00031347"/>
    </source>
</evidence>
<evidence type="ECO:0000256" key="1">
    <source>
        <dbReference type="ARBA" id="ARBA00004395"/>
    </source>
</evidence>
<dbReference type="SUPFAM" id="SSF74788">
    <property type="entry name" value="Cullin repeat-like"/>
    <property type="match status" value="1"/>
</dbReference>
<dbReference type="Pfam" id="PF04124">
    <property type="entry name" value="Dor1"/>
    <property type="match status" value="1"/>
</dbReference>
<sequence>MSVTKMNYIDLVYELEPDRLEQEPERLAKERVAVLSNIQELAFSNYGTFIRTVRCSEEVKDHYAKLHDDVARITKELRAIQDEGAQFSKMSRTMNAERSSLTTAKRCSDDVKKLFELSTLIERCVRKAHFEEAFELIQLASRLGRCLGNISIVQEVTEHVKNQRNYLLCSCLQQLRSPLSLTQCLKLVGFLRRMDMYSEAELQLQFLLCRDSWLQGQLDKLSFSDEYQRLNQVVEVYQEAMFDIILQYRAAFSEETFHSSSGGQNEELHFHCPSIVASWLHYRLQRFMQTLSNCLLYCPVDRLDSALMHCMYFGASMGRVGSDIRHLLVPIFEGHILKLLEKSLATVTGKLLDSLKLTDAFRVVHYTPTVNDADSHSGVKSDSIVKAPSALLSCPPLALYCNRIIEIFDKLHPCIPMSLGMRTAELFDVSLATVADSLKTSFERSSDPKGVIAFATLLEESVVPFLDKCLEAIFPPNVLSISLGITLSTLTQKGLRPRLKALMLREWLRNVETGKTNPMRAVHETFSLVVDSVEKAP</sequence>
<dbReference type="InterPro" id="IPR007255">
    <property type="entry name" value="COG8"/>
</dbReference>
<dbReference type="GO" id="GO:0017119">
    <property type="term" value="C:Golgi transport complex"/>
    <property type="evidence" value="ECO:0007669"/>
    <property type="project" value="InterPro"/>
</dbReference>
<evidence type="ECO:0000256" key="2">
    <source>
        <dbReference type="ARBA" id="ARBA00006419"/>
    </source>
</evidence>
<evidence type="ECO:0000313" key="10">
    <source>
        <dbReference type="WBParaSite" id="TMUE_2000006348.1"/>
    </source>
</evidence>
<keyword evidence="4" id="KW-0813">Transport</keyword>
<organism evidence="9 10">
    <name type="scientific">Trichuris muris</name>
    <name type="common">Mouse whipworm</name>
    <dbReference type="NCBI Taxonomy" id="70415"/>
    <lineage>
        <taxon>Eukaryota</taxon>
        <taxon>Metazoa</taxon>
        <taxon>Ecdysozoa</taxon>
        <taxon>Nematoda</taxon>
        <taxon>Enoplea</taxon>
        <taxon>Dorylaimia</taxon>
        <taxon>Trichinellida</taxon>
        <taxon>Trichuridae</taxon>
        <taxon>Trichuris</taxon>
    </lineage>
</organism>
<dbReference type="PANTHER" id="PTHR21311:SF0">
    <property type="entry name" value="CONSERVED OLIGOMERIC GOLGI COMPLEX SUBUNIT 8"/>
    <property type="match status" value="1"/>
</dbReference>
<dbReference type="Proteomes" id="UP000046395">
    <property type="component" value="Unassembled WGS sequence"/>
</dbReference>
<dbReference type="STRING" id="70415.A0A5S6QGL0"/>
<dbReference type="AlphaFoldDB" id="A0A5S6QGL0"/>
<dbReference type="GO" id="GO:0015031">
    <property type="term" value="P:protein transport"/>
    <property type="evidence" value="ECO:0007669"/>
    <property type="project" value="UniProtKB-KW"/>
</dbReference>
<comment type="similarity">
    <text evidence="2">Belongs to the COG8 family.</text>
</comment>
<dbReference type="WBParaSite" id="TMUE_2000006348.1">
    <property type="protein sequence ID" value="TMUE_2000006348.1"/>
    <property type="gene ID" value="WBGene00291993"/>
</dbReference>
<evidence type="ECO:0000256" key="4">
    <source>
        <dbReference type="ARBA" id="ARBA00022448"/>
    </source>
</evidence>
<dbReference type="PANTHER" id="PTHR21311">
    <property type="entry name" value="CONSERVED OLIGOMERIC GOLGI COMPLEX COMPONENT 8"/>
    <property type="match status" value="1"/>
</dbReference>
<evidence type="ECO:0000256" key="5">
    <source>
        <dbReference type="ARBA" id="ARBA00022927"/>
    </source>
</evidence>
<comment type="subcellular location">
    <subcellularLocation>
        <location evidence="1">Golgi apparatus membrane</location>
        <topology evidence="1">Peripheral membrane protein</topology>
    </subcellularLocation>
</comment>
<evidence type="ECO:0000313" key="9">
    <source>
        <dbReference type="Proteomes" id="UP000046395"/>
    </source>
</evidence>
<accession>A0A5S6QGL0</accession>
<name>A0A5S6QGL0_TRIMR</name>
<keyword evidence="9" id="KW-1185">Reference proteome</keyword>
<protein>
    <recommendedName>
        <fullName evidence="3">Conserved oligomeric Golgi complex subunit 8</fullName>
    </recommendedName>
    <alternativeName>
        <fullName evidence="8">Component of oligomeric Golgi complex 8</fullName>
    </alternativeName>
</protein>
<dbReference type="InterPro" id="IPR016159">
    <property type="entry name" value="Cullin_repeat-like_dom_sf"/>
</dbReference>